<proteinExistence type="predicted"/>
<evidence type="ECO:0000256" key="2">
    <source>
        <dbReference type="ARBA" id="ARBA00023125"/>
    </source>
</evidence>
<dbReference type="GO" id="GO:0003700">
    <property type="term" value="F:DNA-binding transcription factor activity"/>
    <property type="evidence" value="ECO:0007669"/>
    <property type="project" value="InterPro"/>
</dbReference>
<dbReference type="OrthoDB" id="323290at2"/>
<dbReference type="Proteomes" id="UP000298246">
    <property type="component" value="Unassembled WGS sequence"/>
</dbReference>
<keyword evidence="2" id="KW-0238">DNA-binding</keyword>
<accession>A0A4Y8Q9J5</accession>
<comment type="caution">
    <text evidence="5">The sequence shown here is derived from an EMBL/GenBank/DDBJ whole genome shotgun (WGS) entry which is preliminary data.</text>
</comment>
<dbReference type="Pfam" id="PF12833">
    <property type="entry name" value="HTH_18"/>
    <property type="match status" value="1"/>
</dbReference>
<dbReference type="PANTHER" id="PTHR46796:SF13">
    <property type="entry name" value="HTH-TYPE TRANSCRIPTIONAL ACTIVATOR RHAS"/>
    <property type="match status" value="1"/>
</dbReference>
<dbReference type="RefSeq" id="WP_134750388.1">
    <property type="nucleotide sequence ID" value="NZ_MYFO02000008.1"/>
</dbReference>
<gene>
    <name evidence="5" type="ORF">B5M42_05060</name>
</gene>
<reference evidence="5 6" key="1">
    <citation type="submission" date="2017-03" db="EMBL/GenBank/DDBJ databases">
        <title>Isolation of Levoglucosan Utilizing Bacteria.</title>
        <authorList>
            <person name="Arya A.S."/>
        </authorList>
    </citation>
    <scope>NUCLEOTIDE SEQUENCE [LARGE SCALE GENOMIC DNA]</scope>
    <source>
        <strain evidence="5 6">MEC069</strain>
    </source>
</reference>
<organism evidence="5 6">
    <name type="scientific">Paenibacillus athensensis</name>
    <dbReference type="NCBI Taxonomy" id="1967502"/>
    <lineage>
        <taxon>Bacteria</taxon>
        <taxon>Bacillati</taxon>
        <taxon>Bacillota</taxon>
        <taxon>Bacilli</taxon>
        <taxon>Bacillales</taxon>
        <taxon>Paenibacillaceae</taxon>
        <taxon>Paenibacillus</taxon>
    </lineage>
</organism>
<keyword evidence="1" id="KW-0805">Transcription regulation</keyword>
<dbReference type="InterPro" id="IPR050204">
    <property type="entry name" value="AraC_XylS_family_regulators"/>
</dbReference>
<keyword evidence="6" id="KW-1185">Reference proteome</keyword>
<dbReference type="GO" id="GO:0043565">
    <property type="term" value="F:sequence-specific DNA binding"/>
    <property type="evidence" value="ECO:0007669"/>
    <property type="project" value="InterPro"/>
</dbReference>
<evidence type="ECO:0000256" key="3">
    <source>
        <dbReference type="ARBA" id="ARBA00023163"/>
    </source>
</evidence>
<dbReference type="PANTHER" id="PTHR46796">
    <property type="entry name" value="HTH-TYPE TRANSCRIPTIONAL ACTIVATOR RHAS-RELATED"/>
    <property type="match status" value="1"/>
</dbReference>
<name>A0A4Y8Q9J5_9BACL</name>
<feature type="domain" description="HTH araC/xylS-type" evidence="4">
    <location>
        <begin position="166"/>
        <end position="264"/>
    </location>
</feature>
<dbReference type="AlphaFoldDB" id="A0A4Y8Q9J5"/>
<evidence type="ECO:0000313" key="6">
    <source>
        <dbReference type="Proteomes" id="UP000298246"/>
    </source>
</evidence>
<evidence type="ECO:0000259" key="4">
    <source>
        <dbReference type="PROSITE" id="PS01124"/>
    </source>
</evidence>
<dbReference type="SMART" id="SM00342">
    <property type="entry name" value="HTH_ARAC"/>
    <property type="match status" value="1"/>
</dbReference>
<protein>
    <submittedName>
        <fullName evidence="5">AraC family transcriptional regulator</fullName>
    </submittedName>
</protein>
<evidence type="ECO:0000313" key="5">
    <source>
        <dbReference type="EMBL" id="TFE90640.1"/>
    </source>
</evidence>
<dbReference type="InterPro" id="IPR046532">
    <property type="entry name" value="DUF6597"/>
</dbReference>
<dbReference type="PROSITE" id="PS01124">
    <property type="entry name" value="HTH_ARAC_FAMILY_2"/>
    <property type="match status" value="1"/>
</dbReference>
<sequence length="278" mass="31801">MPTIDFRVLPPPERLARDVECIRIAVYAGNQPLEVKVCPSGYPGIVFQLAEGCRAAIDRIAIRAAEASEIPVLFLHGQGAEPSVMHFRGVPYMTIQLVLKPHALYSVFGWDASACRQNLLPPQQFDAVELERQLVHTPSLDERVSLLNQFLINHLHATQRRDELIESALDHIHAHIASVTVQELIDVFHLSERQFQKRFARAVGMQPQLFIRVRRVNEALRLMHEGQYERLSDIAYALNYYDQSHFIRDMKLFSWVSPKHIAMKVSEFHNDLAGSSYL</sequence>
<evidence type="ECO:0000256" key="1">
    <source>
        <dbReference type="ARBA" id="ARBA00023015"/>
    </source>
</evidence>
<keyword evidence="3" id="KW-0804">Transcription</keyword>
<dbReference type="Gene3D" id="1.10.10.60">
    <property type="entry name" value="Homeodomain-like"/>
    <property type="match status" value="1"/>
</dbReference>
<dbReference type="InterPro" id="IPR018060">
    <property type="entry name" value="HTH_AraC"/>
</dbReference>
<dbReference type="Pfam" id="PF20240">
    <property type="entry name" value="DUF6597"/>
    <property type="match status" value="1"/>
</dbReference>
<dbReference type="EMBL" id="MYFO01000004">
    <property type="protein sequence ID" value="TFE90640.1"/>
    <property type="molecule type" value="Genomic_DNA"/>
</dbReference>